<dbReference type="REBASE" id="120801">
    <property type="entry name" value="Pfu17724ORF11105P"/>
</dbReference>
<dbReference type="Proteomes" id="UP000682005">
    <property type="component" value="Chromosome 2"/>
</dbReference>
<dbReference type="EMBL" id="CP012075">
    <property type="protein sequence ID" value="AKU70316.1"/>
    <property type="molecule type" value="Genomic_DNA"/>
</dbReference>
<dbReference type="Pfam" id="PF11564">
    <property type="entry name" value="BpuJI_N"/>
    <property type="match status" value="1"/>
</dbReference>
<dbReference type="KEGG" id="pfus:ADJ77_11110"/>
<dbReference type="Pfam" id="PF13020">
    <property type="entry name" value="NOV_C"/>
    <property type="match status" value="1"/>
</dbReference>
<dbReference type="Gene3D" id="1.10.10.2080">
    <property type="match status" value="1"/>
</dbReference>
<accession>A0A0K1NNP8</accession>
<reference evidence="3 5" key="1">
    <citation type="submission" date="2015-07" db="EMBL/GenBank/DDBJ databases">
        <authorList>
            <person name="Noorani M."/>
        </authorList>
    </citation>
    <scope>NUCLEOTIDE SEQUENCE [LARGE SCALE GENOMIC DNA]</scope>
    <source>
        <strain evidence="3 5">W1435</strain>
    </source>
</reference>
<evidence type="ECO:0000313" key="4">
    <source>
        <dbReference type="EMBL" id="QUB85944.1"/>
    </source>
</evidence>
<evidence type="ECO:0000313" key="6">
    <source>
        <dbReference type="Proteomes" id="UP000682005"/>
    </source>
</evidence>
<dbReference type="Gene3D" id="1.10.10.2090">
    <property type="match status" value="1"/>
</dbReference>
<reference evidence="4 6" key="2">
    <citation type="submission" date="2021-03" db="EMBL/GenBank/DDBJ databases">
        <title>Human Oral Microbial Genomes.</title>
        <authorList>
            <person name="Johnston C.D."/>
            <person name="Chen T."/>
            <person name="Dewhirst F.E."/>
        </authorList>
    </citation>
    <scope>NUCLEOTIDE SEQUENCE [LARGE SCALE GENOMIC DNA]</scope>
    <source>
        <strain evidence="4 6">W1435</strain>
    </source>
</reference>
<protein>
    <submittedName>
        <fullName evidence="4">DUF3883 domain-containing protein</fullName>
    </submittedName>
</protein>
<sequence length="495" mass="57338">MAKQEIKYYNLPDKYWHRIHFVRPRFKSNIENVLLYMAGECCRIPDCSCEDYNKKYLNAIRMFPGNIDMEEKTLQNWRTEIPALFGFYVEDKEADITRTSKMATFLYENQDLTQFFRLFLMSFQFPGGHMKPQDLKDIIYLNIRFKPAKTIIQVLLAGNELLSSENSVKEMSLSAEEATYCIFNDVRVTSGQISPKQVAKTILDNRKNQIKYYNPADPHTKSLTGASRTKGDMTRYAGDILDYMELADLLTKNGSYFYLKGNELQAIQAFAKDKTWFKGYESFYGQNDLDTASLSAVEPNWFAYVNDSMKPDMFKTDIRSLLQQDDEIDVVFGERIQDVVSGDRTTKDIGNLGEAIICGHEKMRLKINGYGEQFIKLVQIVDSPSYHPGFDIDSFEGDGTEDHRYIEVKTTVSKQKIQMYGFHMSPNEWRVANTIKEHYCVYRLMLSAHSKVLIVLRNPVALYKTDKIEAMPRDGMEVSFDSNIFEPTEILAWKR</sequence>
<dbReference type="Proteomes" id="UP000060345">
    <property type="component" value="Chromosome 2"/>
</dbReference>
<feature type="domain" description="Protein NO VEIN C-terminal" evidence="2">
    <location>
        <begin position="354"/>
        <end position="450"/>
    </location>
</feature>
<dbReference type="InterPro" id="IPR021108">
    <property type="entry name" value="Restrct_endonuc_II_BpuJI_N"/>
</dbReference>
<proteinExistence type="predicted"/>
<dbReference type="InterPro" id="IPR024975">
    <property type="entry name" value="NOV_C"/>
</dbReference>
<evidence type="ECO:0000259" key="1">
    <source>
        <dbReference type="Pfam" id="PF11564"/>
    </source>
</evidence>
<dbReference type="Gene3D" id="1.10.1740.180">
    <property type="match status" value="1"/>
</dbReference>
<evidence type="ECO:0000313" key="3">
    <source>
        <dbReference type="EMBL" id="AKU70316.1"/>
    </source>
</evidence>
<dbReference type="STRING" id="1236517.ADJ77_11110"/>
<feature type="domain" description="Restriction endonuclease type II BpuJI N-terminal" evidence="1">
    <location>
        <begin position="9"/>
        <end position="302"/>
    </location>
</feature>
<dbReference type="eggNOG" id="ENOG502Z989">
    <property type="taxonomic scope" value="Bacteria"/>
</dbReference>
<organism evidence="3 5">
    <name type="scientific">Prevotella fusca JCM 17724</name>
    <dbReference type="NCBI Taxonomy" id="1236517"/>
    <lineage>
        <taxon>Bacteria</taxon>
        <taxon>Pseudomonadati</taxon>
        <taxon>Bacteroidota</taxon>
        <taxon>Bacteroidia</taxon>
        <taxon>Bacteroidales</taxon>
        <taxon>Prevotellaceae</taxon>
        <taxon>Prevotella</taxon>
    </lineage>
</organism>
<gene>
    <name evidence="3" type="ORF">ADJ77_11110</name>
    <name evidence="4" type="ORF">J5A51_01375</name>
</gene>
<dbReference type="EMBL" id="CP072369">
    <property type="protein sequence ID" value="QUB85944.1"/>
    <property type="molecule type" value="Genomic_DNA"/>
</dbReference>
<evidence type="ECO:0000259" key="2">
    <source>
        <dbReference type="Pfam" id="PF13020"/>
    </source>
</evidence>
<keyword evidence="6" id="KW-1185">Reference proteome</keyword>
<dbReference type="REBASE" id="478584">
    <property type="entry name" value="PfuW1435ORF1370P"/>
</dbReference>
<name>A0A0K1NNP8_9BACT</name>
<dbReference type="AlphaFoldDB" id="A0A0K1NNP8"/>
<evidence type="ECO:0000313" key="5">
    <source>
        <dbReference type="Proteomes" id="UP000060345"/>
    </source>
</evidence>
<dbReference type="RefSeq" id="WP_050696415.1">
    <property type="nucleotide sequence ID" value="NZ_CP012075.1"/>
</dbReference>